<feature type="transmembrane region" description="Helical" evidence="1">
    <location>
        <begin position="276"/>
        <end position="297"/>
    </location>
</feature>
<proteinExistence type="evidence at transcript level"/>
<organism evidence="2">
    <name type="scientific">Chrysotila haptonemofera</name>
    <name type="common">Unicellular marine alga</name>
    <name type="synonym">Pleurochrysis haptonemofera</name>
    <dbReference type="NCBI Taxonomy" id="35135"/>
    <lineage>
        <taxon>Eukaryota</taxon>
        <taxon>Haptista</taxon>
        <taxon>Haptophyta</taxon>
        <taxon>Prymnesiophyceae</taxon>
        <taxon>Isochrysidales</taxon>
        <taxon>Isochrysidaceae</taxon>
        <taxon>Chrysotila</taxon>
    </lineage>
</organism>
<keyword evidence="1" id="KW-0812">Transmembrane</keyword>
<keyword evidence="1" id="KW-0472">Membrane</keyword>
<sequence length="347" mass="36606">PSLAFDEVEDRGASKALSPIPHPLPMMPLSLLAVASAMGESSLATAHRRLSYSPTDGSNGVEIVTLIFMILVLLGMILAVAVLASSVKGMRRSSGEVGKTSSKENVTDDGDSPSKLAMLAHVLSIVLSTACVGFVAAVLADGRSVIVLKDGDLPVVTDPTIVSADLKFLLGYPYGIGAFHDQYGRKWWQTGGTTLKDSIEENGAAGTLAALPGLIRANALKHPVPFLSCHELQQVGTTAMTLCFIAAIVAFIAVVFHTLALLSAVPTKLVKPVGAVIHFLLTVGFLIVVILVAVAYTKEWTCDQPVIPKLTLSDSFDLNYAIAFAVVGFVGSFINLVLSLFFTSRRA</sequence>
<name>Q0E9R5_CHRHP</name>
<dbReference type="EMBL" id="AB274915">
    <property type="protein sequence ID" value="BAF32947.1"/>
    <property type="molecule type" value="mRNA"/>
</dbReference>
<keyword evidence="1" id="KW-1133">Transmembrane helix</keyword>
<feature type="transmembrane region" description="Helical" evidence="1">
    <location>
        <begin position="318"/>
        <end position="342"/>
    </location>
</feature>
<accession>Q0E9R5</accession>
<feature type="transmembrane region" description="Helical" evidence="1">
    <location>
        <begin position="118"/>
        <end position="140"/>
    </location>
</feature>
<evidence type="ECO:0000313" key="2">
    <source>
        <dbReference type="EMBL" id="BAF32947.1"/>
    </source>
</evidence>
<feature type="non-terminal residue" evidence="2">
    <location>
        <position position="1"/>
    </location>
</feature>
<feature type="transmembrane region" description="Helical" evidence="1">
    <location>
        <begin position="242"/>
        <end position="264"/>
    </location>
</feature>
<feature type="transmembrane region" description="Helical" evidence="1">
    <location>
        <begin position="60"/>
        <end position="84"/>
    </location>
</feature>
<reference evidence="2" key="1">
    <citation type="journal article" date="2007" name="Mar. Biotechnol.">
        <title>Gene expression profiling of coccolith-bearing cells and naked cells in haptophyte Pleurochrysis haptonemofera with a cDNA macroarray system.</title>
        <authorList>
            <person name="Fujiwara S."/>
            <person name="Hirokawa Y."/>
            <person name="Takatsuka Y."/>
            <person name="Suda K."/>
            <person name="Asamizu E."/>
            <person name="Takayanagi T."/>
            <person name="Shibata D."/>
            <person name="Tabata S."/>
            <person name="Tsuzuki M."/>
        </authorList>
    </citation>
    <scope>NUCLEOTIDE SEQUENCE</scope>
</reference>
<protein>
    <submittedName>
        <fullName evidence="2">Uncharacterized protein</fullName>
    </submittedName>
</protein>
<evidence type="ECO:0000256" key="1">
    <source>
        <dbReference type="SAM" id="Phobius"/>
    </source>
</evidence>
<dbReference type="AlphaFoldDB" id="Q0E9R5"/>